<reference evidence="1 2" key="1">
    <citation type="submission" date="2021-04" db="EMBL/GenBank/DDBJ databases">
        <title>Molecular and phenotypic characterization and identification of bacterial isolates recovered from the Anatolian ground squirrels (Spermophilus xanthoprymnus) and which have the potential to form a new species in the Campylobacter genus.</title>
        <authorList>
            <person name="Aydin F."/>
            <person name="Abay S."/>
            <person name="Kayman T."/>
            <person name="Karakaya E."/>
            <person name="Mustak H.K."/>
            <person name="Mustak I.B."/>
            <person name="Bilgin N."/>
            <person name="Duzler A."/>
            <person name="Sahin O."/>
            <person name="Guran O."/>
            <person name="Saticioglu I.B."/>
        </authorList>
    </citation>
    <scope>NUCLEOTIDE SEQUENCE [LARGE SCALE GENOMIC DNA]</scope>
    <source>
        <strain evidence="2">faydin-G24</strain>
    </source>
</reference>
<organism evidence="1 2">
    <name type="scientific">Campylobacter anatolicus</name>
    <dbReference type="NCBI Taxonomy" id="2829105"/>
    <lineage>
        <taxon>Bacteria</taxon>
        <taxon>Pseudomonadati</taxon>
        <taxon>Campylobacterota</taxon>
        <taxon>Epsilonproteobacteria</taxon>
        <taxon>Campylobacterales</taxon>
        <taxon>Campylobacteraceae</taxon>
        <taxon>Campylobacter</taxon>
    </lineage>
</organism>
<sequence length="126" mass="14281">MLYVETGVAADVFGVGISALKEATRRNSQKYPFIRITDAKTRSRGGVKLLFEVEVADISSAIRLGKVKNDITVYMFENGEYMPISFNEIKEINTSFNNIKDDNNAYYKLSDDEKTAIDEKIKLLKE</sequence>
<dbReference type="EMBL" id="JAGSSW010000002">
    <property type="protein sequence ID" value="MBR8463631.1"/>
    <property type="molecule type" value="Genomic_DNA"/>
</dbReference>
<evidence type="ECO:0000313" key="2">
    <source>
        <dbReference type="Proteomes" id="UP000682951"/>
    </source>
</evidence>
<comment type="caution">
    <text evidence="1">The sequence shown here is derived from an EMBL/GenBank/DDBJ whole genome shotgun (WGS) entry which is preliminary data.</text>
</comment>
<dbReference type="Proteomes" id="UP000682951">
    <property type="component" value="Unassembled WGS sequence"/>
</dbReference>
<proteinExistence type="predicted"/>
<keyword evidence="2" id="KW-1185">Reference proteome</keyword>
<dbReference type="RefSeq" id="WP_212141726.1">
    <property type="nucleotide sequence ID" value="NZ_JAGSSW010000002.1"/>
</dbReference>
<evidence type="ECO:0000313" key="1">
    <source>
        <dbReference type="EMBL" id="MBR8463631.1"/>
    </source>
</evidence>
<protein>
    <submittedName>
        <fullName evidence="1">Uncharacterized protein</fullName>
    </submittedName>
</protein>
<gene>
    <name evidence="1" type="ORF">KDD93_03465</name>
</gene>
<name>A0ABS5HH78_9BACT</name>
<accession>A0ABS5HH78</accession>